<reference evidence="3" key="1">
    <citation type="submission" date="2021-01" db="EMBL/GenBank/DDBJ databases">
        <title>Whole genome shotgun sequence of Actinoplanes rishiriensis NBRC 108556.</title>
        <authorList>
            <person name="Komaki H."/>
            <person name="Tamura T."/>
        </authorList>
    </citation>
    <scope>NUCLEOTIDE SEQUENCE</scope>
    <source>
        <strain evidence="3">NBRC 108556</strain>
    </source>
</reference>
<feature type="compositionally biased region" description="Basic and acidic residues" evidence="1">
    <location>
        <begin position="278"/>
        <end position="293"/>
    </location>
</feature>
<comment type="caution">
    <text evidence="3">The sequence shown here is derived from an EMBL/GenBank/DDBJ whole genome shotgun (WGS) entry which is preliminary data.</text>
</comment>
<accession>A0A919K2L8</accession>
<evidence type="ECO:0000259" key="2">
    <source>
        <dbReference type="Pfam" id="PF13699"/>
    </source>
</evidence>
<feature type="domain" description="eCIS core" evidence="2">
    <location>
        <begin position="78"/>
        <end position="152"/>
    </location>
</feature>
<evidence type="ECO:0000313" key="3">
    <source>
        <dbReference type="EMBL" id="GIE98087.1"/>
    </source>
</evidence>
<feature type="compositionally biased region" description="Basic and acidic residues" evidence="1">
    <location>
        <begin position="42"/>
        <end position="57"/>
    </location>
</feature>
<sequence length="500" mass="53548">MRKRADELAHDLPQAKEAAVGGMAVPLSNQMLQRAMTQPGDALEREAERGGEVRQTDHGGGMLPRAVVETLSGAGRALEGATMAAMQQRFGKDLSGVRVHTGGAAARSAEQVGAAAYTVGSDIVFGAGRYAPGTSAGDHLLGHELTHVVQGGSTLKRFHLPHGAHQGAKYDETPKMAGTYAAMLATIQSIITASVSYGTTVSMDTFVENCGGSSAGRKISAKLGSNQPTIKSMLLPRYLLTRRAGLLDMRHFFQLLYISHFVSGASPGTNGNRSATRQGREHELEAESESRFGAEDATSNAIGAYTGSRLAGSPQSADLFATIKDMLDRCDPVDFDALSGPSKSAILHFYGDLVNDPKAKSPGDMIPANQNESAVPPLLTIPEFAGKERSFPFVIDPDDPKTITDTDFLKGALSVDDDDDVREYTFTQRPEVIKLLTPQEKVRMAELAFEDWVADGDIDAIEVLYKNSTPAEKALIRKAIDPGDLSNDDQEARLRAIFAR</sequence>
<feature type="compositionally biased region" description="Polar residues" evidence="1">
    <location>
        <begin position="268"/>
        <end position="277"/>
    </location>
</feature>
<dbReference type="InterPro" id="IPR025295">
    <property type="entry name" value="eCIS_core_dom"/>
</dbReference>
<dbReference type="AlphaFoldDB" id="A0A919K2L8"/>
<protein>
    <recommendedName>
        <fullName evidence="2">eCIS core domain-containing protein</fullName>
    </recommendedName>
</protein>
<name>A0A919K2L8_9ACTN</name>
<dbReference type="RefSeq" id="WP_203785091.1">
    <property type="nucleotide sequence ID" value="NZ_BOMV01000059.1"/>
</dbReference>
<keyword evidence="4" id="KW-1185">Reference proteome</keyword>
<proteinExistence type="predicted"/>
<gene>
    <name evidence="3" type="ORF">Ari01nite_55520</name>
</gene>
<feature type="region of interest" description="Disordered" evidence="1">
    <location>
        <begin position="38"/>
        <end position="61"/>
    </location>
</feature>
<evidence type="ECO:0000313" key="4">
    <source>
        <dbReference type="Proteomes" id="UP000636960"/>
    </source>
</evidence>
<dbReference type="Pfam" id="PF13699">
    <property type="entry name" value="eCIS_core"/>
    <property type="match status" value="1"/>
</dbReference>
<organism evidence="3 4">
    <name type="scientific">Paractinoplanes rishiriensis</name>
    <dbReference type="NCBI Taxonomy" id="1050105"/>
    <lineage>
        <taxon>Bacteria</taxon>
        <taxon>Bacillati</taxon>
        <taxon>Actinomycetota</taxon>
        <taxon>Actinomycetes</taxon>
        <taxon>Micromonosporales</taxon>
        <taxon>Micromonosporaceae</taxon>
        <taxon>Paractinoplanes</taxon>
    </lineage>
</organism>
<evidence type="ECO:0000256" key="1">
    <source>
        <dbReference type="SAM" id="MobiDB-lite"/>
    </source>
</evidence>
<feature type="region of interest" description="Disordered" evidence="1">
    <location>
        <begin position="268"/>
        <end position="293"/>
    </location>
</feature>
<dbReference type="EMBL" id="BOMV01000059">
    <property type="protein sequence ID" value="GIE98087.1"/>
    <property type="molecule type" value="Genomic_DNA"/>
</dbReference>
<dbReference type="Proteomes" id="UP000636960">
    <property type="component" value="Unassembled WGS sequence"/>
</dbReference>